<evidence type="ECO:0000256" key="2">
    <source>
        <dbReference type="ARBA" id="ARBA00022801"/>
    </source>
</evidence>
<dbReference type="Pfam" id="PF00933">
    <property type="entry name" value="Glyco_hydro_3"/>
    <property type="match status" value="1"/>
</dbReference>
<evidence type="ECO:0000256" key="1">
    <source>
        <dbReference type="ARBA" id="ARBA00005336"/>
    </source>
</evidence>
<sequence>MNPARTLIVDLPGPDLTPEEGLFLARYGFGGVCLFARNISTPERTARLVRDIRDALGRDVLIATDQEGGAVLRRLDSPQPPTPMGLGALRDPAAAFEAGAVAARGLLELGINWNYAPSLDVNVNPENPVIGERSFGANPALVAELGVAWALGSEAAGVLSSVKHFPGHGDTHVDSHLGLPTVDKSRAALEACEWLPFRAAVRAGVGSVMTAHILYPALDPLHPATLSHTVLTGLLRDEWGYSGVVVTDAMDMRAISDRYPRGIGAPLTLMAGADAVLSCGHGDLTPHVEHLVALERALAGETLSEERLHEALERLDAAASRFPGAARPYSSGQKQTDEAQVRAWARGSVTRQGAVPRLSRDAEVLLLAPEQPGIGGPYGDSLGGEALAAALRAHFPHLRHALHGDTDTAAARALLTAYPDATVLLATTTRWELTPAQHELAALIAQRGGLHLALWNPEHARALPLPALVTYGYRSAHLAAVAHALQTGEAPGRSPLAVPEVV</sequence>
<dbReference type="InterPro" id="IPR050226">
    <property type="entry name" value="NagZ_Beta-hexosaminidase"/>
</dbReference>
<evidence type="ECO:0000259" key="4">
    <source>
        <dbReference type="Pfam" id="PF00933"/>
    </source>
</evidence>
<feature type="domain" description="Glycoside hydrolase family 3 N-terminal" evidence="4">
    <location>
        <begin position="23"/>
        <end position="315"/>
    </location>
</feature>
<dbReference type="Proteomes" id="UP000192582">
    <property type="component" value="Unassembled WGS sequence"/>
</dbReference>
<dbReference type="Gene3D" id="3.20.20.300">
    <property type="entry name" value="Glycoside hydrolase, family 3, N-terminal domain"/>
    <property type="match status" value="1"/>
</dbReference>
<evidence type="ECO:0000313" key="6">
    <source>
        <dbReference type="Proteomes" id="UP000192582"/>
    </source>
</evidence>
<dbReference type="OrthoDB" id="9805821at2"/>
<dbReference type="InterPro" id="IPR036962">
    <property type="entry name" value="Glyco_hydro_3_N_sf"/>
</dbReference>
<accession>A0A1W1UEP5</accession>
<dbReference type="GO" id="GO:0009254">
    <property type="term" value="P:peptidoglycan turnover"/>
    <property type="evidence" value="ECO:0007669"/>
    <property type="project" value="TreeGrafter"/>
</dbReference>
<proteinExistence type="inferred from homology"/>
<comment type="similarity">
    <text evidence="1">Belongs to the glycosyl hydrolase 3 family.</text>
</comment>
<dbReference type="InterPro" id="IPR001764">
    <property type="entry name" value="Glyco_hydro_3_N"/>
</dbReference>
<gene>
    <name evidence="5" type="ORF">SAMN00790413_05857</name>
</gene>
<dbReference type="GO" id="GO:0004553">
    <property type="term" value="F:hydrolase activity, hydrolyzing O-glycosyl compounds"/>
    <property type="evidence" value="ECO:0007669"/>
    <property type="project" value="InterPro"/>
</dbReference>
<dbReference type="GO" id="GO:0005975">
    <property type="term" value="P:carbohydrate metabolic process"/>
    <property type="evidence" value="ECO:0007669"/>
    <property type="project" value="InterPro"/>
</dbReference>
<dbReference type="InterPro" id="IPR019800">
    <property type="entry name" value="Glyco_hydro_3_AS"/>
</dbReference>
<keyword evidence="2" id="KW-0378">Hydrolase</keyword>
<dbReference type="InterPro" id="IPR017853">
    <property type="entry name" value="GH"/>
</dbReference>
<reference evidence="5 6" key="1">
    <citation type="submission" date="2017-04" db="EMBL/GenBank/DDBJ databases">
        <authorList>
            <person name="Afonso C.L."/>
            <person name="Miller P.J."/>
            <person name="Scott M.A."/>
            <person name="Spackman E."/>
            <person name="Goraichik I."/>
            <person name="Dimitrov K.M."/>
            <person name="Suarez D.L."/>
            <person name="Swayne D.E."/>
        </authorList>
    </citation>
    <scope>NUCLEOTIDE SEQUENCE [LARGE SCALE GENOMIC DNA]</scope>
    <source>
        <strain evidence="5 6">KR-140</strain>
    </source>
</reference>
<keyword evidence="6" id="KW-1185">Reference proteome</keyword>
<dbReference type="PROSITE" id="PS00775">
    <property type="entry name" value="GLYCOSYL_HYDROL_F3"/>
    <property type="match status" value="1"/>
</dbReference>
<keyword evidence="3" id="KW-0326">Glycosidase</keyword>
<dbReference type="PANTHER" id="PTHR30480:SF16">
    <property type="entry name" value="GLYCOSIDE HYDROLASE FAMILY 3 DOMAIN PROTEIN"/>
    <property type="match status" value="1"/>
</dbReference>
<name>A0A1W1UEP5_9DEIO</name>
<evidence type="ECO:0000313" key="5">
    <source>
        <dbReference type="EMBL" id="SMB79254.1"/>
    </source>
</evidence>
<organism evidence="5 6">
    <name type="scientific">Deinococcus hopiensis KR-140</name>
    <dbReference type="NCBI Taxonomy" id="695939"/>
    <lineage>
        <taxon>Bacteria</taxon>
        <taxon>Thermotogati</taxon>
        <taxon>Deinococcota</taxon>
        <taxon>Deinococci</taxon>
        <taxon>Deinococcales</taxon>
        <taxon>Deinococcaceae</taxon>
        <taxon>Deinococcus</taxon>
    </lineage>
</organism>
<dbReference type="SUPFAM" id="SSF51445">
    <property type="entry name" value="(Trans)glycosidases"/>
    <property type="match status" value="1"/>
</dbReference>
<dbReference type="STRING" id="695939.SAMN00790413_05857"/>
<dbReference type="AlphaFoldDB" id="A0A1W1UEP5"/>
<evidence type="ECO:0000256" key="3">
    <source>
        <dbReference type="ARBA" id="ARBA00023295"/>
    </source>
</evidence>
<dbReference type="RefSeq" id="WP_084045470.1">
    <property type="nucleotide sequence ID" value="NZ_FWWU01000003.1"/>
</dbReference>
<protein>
    <submittedName>
        <fullName evidence="5">Beta-N-acetylhexosaminidase</fullName>
    </submittedName>
</protein>
<dbReference type="EMBL" id="FWWU01000003">
    <property type="protein sequence ID" value="SMB79254.1"/>
    <property type="molecule type" value="Genomic_DNA"/>
</dbReference>
<dbReference type="PANTHER" id="PTHR30480">
    <property type="entry name" value="BETA-HEXOSAMINIDASE-RELATED"/>
    <property type="match status" value="1"/>
</dbReference>